<sequence length="176" mass="19793">MRQHVLPDIRAQMRHSLEEASRIPKVVRPAIHQGFQTAMALNGALDGERSMVGHADIKEIARDVMGDAGKALYHFDKFQAMTEKLRDEMKPMDHDLKVDSMANLWLMPVCDDDHEILDTAVVGNFLCSFVIVLASRDVCFRAEDGWPTKEIVEIAKIPGKSTESGWHVEQASAPRR</sequence>
<reference evidence="1 2" key="1">
    <citation type="submission" date="2020-04" db="EMBL/GenBank/DDBJ databases">
        <title>Perkinsus olseni comparative genomics.</title>
        <authorList>
            <person name="Bogema D.R."/>
        </authorList>
    </citation>
    <scope>NUCLEOTIDE SEQUENCE [LARGE SCALE GENOMIC DNA]</scope>
    <source>
        <strain evidence="1">00978-12</strain>
    </source>
</reference>
<dbReference type="AlphaFoldDB" id="A0A7J6P8W1"/>
<dbReference type="OrthoDB" id="444575at2759"/>
<proteinExistence type="predicted"/>
<dbReference type="EMBL" id="JABANP010000065">
    <property type="protein sequence ID" value="KAF4692110.1"/>
    <property type="molecule type" value="Genomic_DNA"/>
</dbReference>
<protein>
    <submittedName>
        <fullName evidence="1">Uncharacterized protein</fullName>
    </submittedName>
</protein>
<evidence type="ECO:0000313" key="1">
    <source>
        <dbReference type="EMBL" id="KAF4692110.1"/>
    </source>
</evidence>
<name>A0A7J6P8W1_PEROL</name>
<evidence type="ECO:0000313" key="2">
    <source>
        <dbReference type="Proteomes" id="UP000541610"/>
    </source>
</evidence>
<comment type="caution">
    <text evidence="1">The sequence shown here is derived from an EMBL/GenBank/DDBJ whole genome shotgun (WGS) entry which is preliminary data.</text>
</comment>
<organism evidence="1 2">
    <name type="scientific">Perkinsus olseni</name>
    <name type="common">Perkinsus atlanticus</name>
    <dbReference type="NCBI Taxonomy" id="32597"/>
    <lineage>
        <taxon>Eukaryota</taxon>
        <taxon>Sar</taxon>
        <taxon>Alveolata</taxon>
        <taxon>Perkinsozoa</taxon>
        <taxon>Perkinsea</taxon>
        <taxon>Perkinsida</taxon>
        <taxon>Perkinsidae</taxon>
        <taxon>Perkinsus</taxon>
    </lineage>
</organism>
<accession>A0A7J6P8W1</accession>
<gene>
    <name evidence="1" type="ORF">FOZ60_014058</name>
</gene>
<dbReference type="Proteomes" id="UP000541610">
    <property type="component" value="Unassembled WGS sequence"/>
</dbReference>